<dbReference type="GO" id="GO:2001069">
    <property type="term" value="F:glycogen binding"/>
    <property type="evidence" value="ECO:0007669"/>
    <property type="project" value="TreeGrafter"/>
</dbReference>
<gene>
    <name evidence="2" type="ORF">G6F64_011946</name>
</gene>
<dbReference type="GO" id="GO:0008157">
    <property type="term" value="F:protein phosphatase 1 binding"/>
    <property type="evidence" value="ECO:0007669"/>
    <property type="project" value="TreeGrafter"/>
</dbReference>
<sequence length="310" mass="35849">MSTTTLLTHKKRIVLKRSIPYYPIHELTKTNNSKKSVRFNDEQLEQVVYFYKSRSPKSIHEQEEDVILADECTITKPNWPSRTRLLYEDNKIRMENVQLLDGEKNQFVMEGRCRALNISFQKIVTVRYTFDLWSTFQETTGIFKESIPSTSNTWDRFLFSIPIEAKEQTIYFALKYSVNGQDYWDNNNGLNYQINITLPLIITQPQPQQKKTLSKRYDFTASLSAATASTVTTPITPIKTKTTNNSSLPPPSPPITPPIDQKYTLPIFIQNSNHSLVPDMDYTDFVNKYCFYNSHSTNLIYSTSPSAVFT</sequence>
<keyword evidence="3" id="KW-1185">Reference proteome</keyword>
<reference evidence="2" key="1">
    <citation type="journal article" date="2020" name="Microb. Genom.">
        <title>Genetic diversity of clinical and environmental Mucorales isolates obtained from an investigation of mucormycosis cases among solid organ transplant recipients.</title>
        <authorList>
            <person name="Nguyen M.H."/>
            <person name="Kaul D."/>
            <person name="Muto C."/>
            <person name="Cheng S.J."/>
            <person name="Richter R.A."/>
            <person name="Bruno V.M."/>
            <person name="Liu G."/>
            <person name="Beyhan S."/>
            <person name="Sundermann A.J."/>
            <person name="Mounaud S."/>
            <person name="Pasculle A.W."/>
            <person name="Nierman W.C."/>
            <person name="Driscoll E."/>
            <person name="Cumbie R."/>
            <person name="Clancy C.J."/>
            <person name="Dupont C.L."/>
        </authorList>
    </citation>
    <scope>NUCLEOTIDE SEQUENCE</scope>
    <source>
        <strain evidence="2">GL11</strain>
    </source>
</reference>
<name>A0A9P6WY51_RHIOR</name>
<dbReference type="PANTHER" id="PTHR12307">
    <property type="entry name" value="PROTEIN PHOSPHATASE 1 REGULATORY SUBUNIT"/>
    <property type="match status" value="1"/>
</dbReference>
<proteinExistence type="predicted"/>
<dbReference type="InterPro" id="IPR050782">
    <property type="entry name" value="PP1_regulatory_subunit_3"/>
</dbReference>
<dbReference type="EMBL" id="JAANQT010003222">
    <property type="protein sequence ID" value="KAG1301283.1"/>
    <property type="molecule type" value="Genomic_DNA"/>
</dbReference>
<accession>A0A9P6WY51</accession>
<feature type="domain" description="CBM21" evidence="1">
    <location>
        <begin position="89"/>
        <end position="195"/>
    </location>
</feature>
<dbReference type="Pfam" id="PF03370">
    <property type="entry name" value="CBM_21"/>
    <property type="match status" value="1"/>
</dbReference>
<evidence type="ECO:0000259" key="1">
    <source>
        <dbReference type="PROSITE" id="PS51159"/>
    </source>
</evidence>
<comment type="caution">
    <text evidence="2">The sequence shown here is derived from an EMBL/GenBank/DDBJ whole genome shotgun (WGS) entry which is preliminary data.</text>
</comment>
<dbReference type="Gene3D" id="2.60.40.2440">
    <property type="entry name" value="Carbohydrate binding type-21 domain"/>
    <property type="match status" value="1"/>
</dbReference>
<evidence type="ECO:0000313" key="2">
    <source>
        <dbReference type="EMBL" id="KAG1301283.1"/>
    </source>
</evidence>
<dbReference type="GO" id="GO:0005979">
    <property type="term" value="P:regulation of glycogen biosynthetic process"/>
    <property type="evidence" value="ECO:0007669"/>
    <property type="project" value="TreeGrafter"/>
</dbReference>
<dbReference type="OrthoDB" id="1881at2759"/>
<dbReference type="PROSITE" id="PS51159">
    <property type="entry name" value="CBM21"/>
    <property type="match status" value="1"/>
</dbReference>
<dbReference type="AlphaFoldDB" id="A0A9P6WY51"/>
<dbReference type="GO" id="GO:0000164">
    <property type="term" value="C:protein phosphatase type 1 complex"/>
    <property type="evidence" value="ECO:0007669"/>
    <property type="project" value="TreeGrafter"/>
</dbReference>
<organism evidence="2 3">
    <name type="scientific">Rhizopus oryzae</name>
    <name type="common">Mucormycosis agent</name>
    <name type="synonym">Rhizopus arrhizus var. delemar</name>
    <dbReference type="NCBI Taxonomy" id="64495"/>
    <lineage>
        <taxon>Eukaryota</taxon>
        <taxon>Fungi</taxon>
        <taxon>Fungi incertae sedis</taxon>
        <taxon>Mucoromycota</taxon>
        <taxon>Mucoromycotina</taxon>
        <taxon>Mucoromycetes</taxon>
        <taxon>Mucorales</taxon>
        <taxon>Mucorineae</taxon>
        <taxon>Rhizopodaceae</taxon>
        <taxon>Rhizopus</taxon>
    </lineage>
</organism>
<dbReference type="InterPro" id="IPR038175">
    <property type="entry name" value="CBM21_dom_sf"/>
</dbReference>
<dbReference type="InterPro" id="IPR005036">
    <property type="entry name" value="CBM21_dom"/>
</dbReference>
<evidence type="ECO:0000313" key="3">
    <source>
        <dbReference type="Proteomes" id="UP000716291"/>
    </source>
</evidence>
<dbReference type="Proteomes" id="UP000716291">
    <property type="component" value="Unassembled WGS sequence"/>
</dbReference>
<protein>
    <recommendedName>
        <fullName evidence="1">CBM21 domain-containing protein</fullName>
    </recommendedName>
</protein>
<dbReference type="PANTHER" id="PTHR12307:SF36">
    <property type="entry name" value="GLYCOGEN-BINDING SUBUNIT 76A"/>
    <property type="match status" value="1"/>
</dbReference>